<reference evidence="2 3" key="1">
    <citation type="submission" date="2019-05" db="EMBL/GenBank/DDBJ databases">
        <authorList>
            <person name="Moore K."/>
            <person name="O'Neill P."/>
            <person name="Farbos A."/>
            <person name="Studholme D.J."/>
        </authorList>
    </citation>
    <scope>NUCLEOTIDE SEQUENCE [LARGE SCALE GENOMIC DNA]</scope>
    <source>
        <strain evidence="2 3">DSM 9128</strain>
    </source>
</reference>
<dbReference type="Proteomes" id="UP000307510">
    <property type="component" value="Unassembled WGS sequence"/>
</dbReference>
<organism evidence="2 3">
    <name type="scientific">Pseudomonas nitroreducens</name>
    <dbReference type="NCBI Taxonomy" id="46680"/>
    <lineage>
        <taxon>Bacteria</taxon>
        <taxon>Pseudomonadati</taxon>
        <taxon>Pseudomonadota</taxon>
        <taxon>Gammaproteobacteria</taxon>
        <taxon>Pseudomonadales</taxon>
        <taxon>Pseudomonadaceae</taxon>
        <taxon>Pseudomonas</taxon>
    </lineage>
</organism>
<protein>
    <recommendedName>
        <fullName evidence="4">DUF502 domain-containing protein</fullName>
    </recommendedName>
</protein>
<dbReference type="RefSeq" id="WP_138214424.1">
    <property type="nucleotide sequence ID" value="NZ_VASG01000004.1"/>
</dbReference>
<reference evidence="3" key="2">
    <citation type="submission" date="2019-06" db="EMBL/GenBank/DDBJ databases">
        <title>AzeR, a transcriptional regulator that responds to azelaic acid in Pseudomonas nitroreducens.</title>
        <authorList>
            <person name="Bez C."/>
            <person name="Javvadi S.G."/>
            <person name="Bertani I."/>
            <person name="Devescovi G."/>
            <person name="Studholme D.J."/>
            <person name="Geller A."/>
            <person name="Levy A."/>
            <person name="Venturi V."/>
        </authorList>
    </citation>
    <scope>NUCLEOTIDE SEQUENCE [LARGE SCALE GENOMIC DNA]</scope>
    <source>
        <strain evidence="3">DSM 9128</strain>
    </source>
</reference>
<dbReference type="EMBL" id="VASG01000004">
    <property type="protein sequence ID" value="TLP73450.1"/>
    <property type="molecule type" value="Genomic_DNA"/>
</dbReference>
<feature type="transmembrane region" description="Helical" evidence="1">
    <location>
        <begin position="7"/>
        <end position="26"/>
    </location>
</feature>
<evidence type="ECO:0000256" key="1">
    <source>
        <dbReference type="SAM" id="Phobius"/>
    </source>
</evidence>
<keyword evidence="1" id="KW-0812">Transmembrane</keyword>
<sequence length="203" mass="21751">MFRFIKTTIAGGLLFILPLVLLFILIEKAIHLLSGPLQKVLPIFEGFSVAGATSVTVAAIFVLLLFCFLAGLLARTAAASRALRALEDRLLGNLPGYQLLKDATARFTGMENIEGARVVMVIQESGYRFGLCLESREDWLLVYMPDGGPAGGTAGEVQTLTADAVVMTDIPWLSLLACLRRGGRGALELAAPYLDGKALPARD</sequence>
<keyword evidence="1" id="KW-0472">Membrane</keyword>
<name>A0A5R9A4I4_PSENT</name>
<proteinExistence type="predicted"/>
<dbReference type="AlphaFoldDB" id="A0A5R9A4I4"/>
<comment type="caution">
    <text evidence="2">The sequence shown here is derived from an EMBL/GenBank/DDBJ whole genome shotgun (WGS) entry which is preliminary data.</text>
</comment>
<keyword evidence="1" id="KW-1133">Transmembrane helix</keyword>
<gene>
    <name evidence="2" type="ORF">FEA48_14490</name>
</gene>
<evidence type="ECO:0000313" key="2">
    <source>
        <dbReference type="EMBL" id="TLP73450.1"/>
    </source>
</evidence>
<evidence type="ECO:0008006" key="4">
    <source>
        <dbReference type="Google" id="ProtNLM"/>
    </source>
</evidence>
<feature type="transmembrane region" description="Helical" evidence="1">
    <location>
        <begin position="46"/>
        <end position="74"/>
    </location>
</feature>
<accession>A0A5R9A4I4</accession>
<evidence type="ECO:0000313" key="3">
    <source>
        <dbReference type="Proteomes" id="UP000307510"/>
    </source>
</evidence>